<dbReference type="Proteomes" id="UP001177023">
    <property type="component" value="Unassembled WGS sequence"/>
</dbReference>
<feature type="compositionally biased region" description="Basic and acidic residues" evidence="1">
    <location>
        <begin position="71"/>
        <end position="419"/>
    </location>
</feature>
<proteinExistence type="predicted"/>
<dbReference type="AlphaFoldDB" id="A0AA36D5H8"/>
<evidence type="ECO:0000256" key="2">
    <source>
        <dbReference type="SAM" id="Phobius"/>
    </source>
</evidence>
<keyword evidence="4" id="KW-1185">Reference proteome</keyword>
<accession>A0AA36D5H8</accession>
<evidence type="ECO:0000313" key="3">
    <source>
        <dbReference type="EMBL" id="CAJ0581250.1"/>
    </source>
</evidence>
<sequence length="821" mass="97687">MAGVAFDWRALADDGAIFYYLLIPALIAVTTMLFRHIWGKKTQKNLRDLPKPELKKHEIEAEAPAETQGNELKEREKEALEKERCEKQEREKERREKEACEKERREEERREKERLEQERLEQEKREPQKREQEAREKERRDEEERREKEAREKEARETERCEKERREEARREKERLEQERSEQEKREQQKCEDEAREQEAREKERCEKQEREKERREKEACEKERRQAEERREQEKREQQKREQEKREQEAREKERLERKQREQEMRENERREKELLEHEAREKERREQVERKQQARKQERLVQEARETEKREAERREQEVREKERLERAEREQEKREREAREQEQREQEAHDKEARENEKRETKRREKERLEQEKHEEEKRKRQAGEQERREQEKGEQEAAVKEKRKEKAPAANKKADGMTRELWTVLAVCAALDDKMFAGVPGHWERKLRLAIRAWKKSVKGSTPTEQNLKITLVLMSHSVVIVAEEQLRNAKPKPPPPPPAPFPRRLRLRGAGGFLDAHAMKIIHHIYTVFTGRLSSSLFGDTLERNLDDELHDGIEQWQRFIALHSMRPDATQEKLQEIAQKAHDRALPVLLEALQQQDDDEDVDGPVKVEVWIPPLGPSPRPTNHCRNADTIYETVCVYFDSHGMADGEAAKILETLKSQFETELNVMGHKKNDVADIAVHTFRDDTAAGDPQLRGVIVFLTNLAVLQSLEHVRLGAGFFHVQKTDDPRDVKVVDKLRAEIGDGTEGEEWRHDPGPVPAAFYRMVANGKLTAKWNAVNLRHRPPQILDRAHLEEGQRRRGRRLEDVRLSGLRNGGI</sequence>
<evidence type="ECO:0000256" key="1">
    <source>
        <dbReference type="SAM" id="MobiDB-lite"/>
    </source>
</evidence>
<organism evidence="3 4">
    <name type="scientific">Mesorhabditis spiculigera</name>
    <dbReference type="NCBI Taxonomy" id="96644"/>
    <lineage>
        <taxon>Eukaryota</taxon>
        <taxon>Metazoa</taxon>
        <taxon>Ecdysozoa</taxon>
        <taxon>Nematoda</taxon>
        <taxon>Chromadorea</taxon>
        <taxon>Rhabditida</taxon>
        <taxon>Rhabditina</taxon>
        <taxon>Rhabditomorpha</taxon>
        <taxon>Rhabditoidea</taxon>
        <taxon>Rhabditidae</taxon>
        <taxon>Mesorhabditinae</taxon>
        <taxon>Mesorhabditis</taxon>
    </lineage>
</organism>
<comment type="caution">
    <text evidence="3">The sequence shown here is derived from an EMBL/GenBank/DDBJ whole genome shotgun (WGS) entry which is preliminary data.</text>
</comment>
<keyword evidence="2" id="KW-0812">Transmembrane</keyword>
<feature type="region of interest" description="Disordered" evidence="1">
    <location>
        <begin position="49"/>
        <end position="419"/>
    </location>
</feature>
<feature type="compositionally biased region" description="Basic and acidic residues" evidence="1">
    <location>
        <begin position="49"/>
        <end position="60"/>
    </location>
</feature>
<dbReference type="EMBL" id="CATQJA010002663">
    <property type="protein sequence ID" value="CAJ0581250.1"/>
    <property type="molecule type" value="Genomic_DNA"/>
</dbReference>
<protein>
    <submittedName>
        <fullName evidence="3">Uncharacterized protein</fullName>
    </submittedName>
</protein>
<keyword evidence="2" id="KW-1133">Transmembrane helix</keyword>
<keyword evidence="2" id="KW-0472">Membrane</keyword>
<evidence type="ECO:0000313" key="4">
    <source>
        <dbReference type="Proteomes" id="UP001177023"/>
    </source>
</evidence>
<feature type="transmembrane region" description="Helical" evidence="2">
    <location>
        <begin position="17"/>
        <end position="38"/>
    </location>
</feature>
<name>A0AA36D5H8_9BILA</name>
<gene>
    <name evidence="3" type="ORF">MSPICULIGERA_LOCUS19416</name>
</gene>
<feature type="non-terminal residue" evidence="3">
    <location>
        <position position="1"/>
    </location>
</feature>
<reference evidence="3" key="1">
    <citation type="submission" date="2023-06" db="EMBL/GenBank/DDBJ databases">
        <authorList>
            <person name="Delattre M."/>
        </authorList>
    </citation>
    <scope>NUCLEOTIDE SEQUENCE</scope>
    <source>
        <strain evidence="3">AF72</strain>
    </source>
</reference>